<proteinExistence type="predicted"/>
<evidence type="ECO:0000313" key="3">
    <source>
        <dbReference type="Proteomes" id="UP000054248"/>
    </source>
</evidence>
<evidence type="ECO:0000313" key="2">
    <source>
        <dbReference type="EMBL" id="KIO24052.1"/>
    </source>
</evidence>
<keyword evidence="3" id="KW-1185">Reference proteome</keyword>
<protein>
    <submittedName>
        <fullName evidence="2">Uncharacterized protein</fullName>
    </submittedName>
</protein>
<dbReference type="AlphaFoldDB" id="A0A0C3LRL9"/>
<name>A0A0C3LRL9_9AGAM</name>
<feature type="region of interest" description="Disordered" evidence="1">
    <location>
        <begin position="1"/>
        <end position="191"/>
    </location>
</feature>
<accession>A0A0C3LRL9</accession>
<feature type="compositionally biased region" description="Basic and acidic residues" evidence="1">
    <location>
        <begin position="148"/>
        <end position="157"/>
    </location>
</feature>
<feature type="compositionally biased region" description="Polar residues" evidence="1">
    <location>
        <begin position="392"/>
        <end position="408"/>
    </location>
</feature>
<feature type="compositionally biased region" description="Low complexity" evidence="1">
    <location>
        <begin position="495"/>
        <end position="509"/>
    </location>
</feature>
<gene>
    <name evidence="2" type="ORF">M407DRAFT_9117</name>
</gene>
<feature type="region of interest" description="Disordered" evidence="1">
    <location>
        <begin position="390"/>
        <end position="412"/>
    </location>
</feature>
<feature type="compositionally biased region" description="Low complexity" evidence="1">
    <location>
        <begin position="525"/>
        <end position="537"/>
    </location>
</feature>
<organism evidence="2 3">
    <name type="scientific">Tulasnella calospora MUT 4182</name>
    <dbReference type="NCBI Taxonomy" id="1051891"/>
    <lineage>
        <taxon>Eukaryota</taxon>
        <taxon>Fungi</taxon>
        <taxon>Dikarya</taxon>
        <taxon>Basidiomycota</taxon>
        <taxon>Agaricomycotina</taxon>
        <taxon>Agaricomycetes</taxon>
        <taxon>Cantharellales</taxon>
        <taxon>Tulasnellaceae</taxon>
        <taxon>Tulasnella</taxon>
    </lineage>
</organism>
<reference evidence="2 3" key="1">
    <citation type="submission" date="2014-04" db="EMBL/GenBank/DDBJ databases">
        <authorList>
            <consortium name="DOE Joint Genome Institute"/>
            <person name="Kuo A."/>
            <person name="Girlanda M."/>
            <person name="Perotto S."/>
            <person name="Kohler A."/>
            <person name="Nagy L.G."/>
            <person name="Floudas D."/>
            <person name="Copeland A."/>
            <person name="Barry K.W."/>
            <person name="Cichocki N."/>
            <person name="Veneault-Fourrey C."/>
            <person name="LaButti K."/>
            <person name="Lindquist E.A."/>
            <person name="Lipzen A."/>
            <person name="Lundell T."/>
            <person name="Morin E."/>
            <person name="Murat C."/>
            <person name="Sun H."/>
            <person name="Tunlid A."/>
            <person name="Henrissat B."/>
            <person name="Grigoriev I.V."/>
            <person name="Hibbett D.S."/>
            <person name="Martin F."/>
            <person name="Nordberg H.P."/>
            <person name="Cantor M.N."/>
            <person name="Hua S.X."/>
        </authorList>
    </citation>
    <scope>NUCLEOTIDE SEQUENCE [LARGE SCALE GENOMIC DNA]</scope>
    <source>
        <strain evidence="2 3">MUT 4182</strain>
    </source>
</reference>
<feature type="compositionally biased region" description="Pro residues" evidence="1">
    <location>
        <begin position="159"/>
        <end position="172"/>
    </location>
</feature>
<dbReference type="Proteomes" id="UP000054248">
    <property type="component" value="Unassembled WGS sequence"/>
</dbReference>
<dbReference type="PRINTS" id="PR01217">
    <property type="entry name" value="PRICHEXTENSN"/>
</dbReference>
<reference evidence="3" key="2">
    <citation type="submission" date="2015-01" db="EMBL/GenBank/DDBJ databases">
        <title>Evolutionary Origins and Diversification of the Mycorrhizal Mutualists.</title>
        <authorList>
            <consortium name="DOE Joint Genome Institute"/>
            <consortium name="Mycorrhizal Genomics Consortium"/>
            <person name="Kohler A."/>
            <person name="Kuo A."/>
            <person name="Nagy L.G."/>
            <person name="Floudas D."/>
            <person name="Copeland A."/>
            <person name="Barry K.W."/>
            <person name="Cichocki N."/>
            <person name="Veneault-Fourrey C."/>
            <person name="LaButti K."/>
            <person name="Lindquist E.A."/>
            <person name="Lipzen A."/>
            <person name="Lundell T."/>
            <person name="Morin E."/>
            <person name="Murat C."/>
            <person name="Riley R."/>
            <person name="Ohm R."/>
            <person name="Sun H."/>
            <person name="Tunlid A."/>
            <person name="Henrissat B."/>
            <person name="Grigoriev I.V."/>
            <person name="Hibbett D.S."/>
            <person name="Martin F."/>
        </authorList>
    </citation>
    <scope>NUCLEOTIDE SEQUENCE [LARGE SCALE GENOMIC DNA]</scope>
    <source>
        <strain evidence="3">MUT 4182</strain>
    </source>
</reference>
<evidence type="ECO:0000256" key="1">
    <source>
        <dbReference type="SAM" id="MobiDB-lite"/>
    </source>
</evidence>
<dbReference type="EMBL" id="KN823069">
    <property type="protein sequence ID" value="KIO24052.1"/>
    <property type="molecule type" value="Genomic_DNA"/>
</dbReference>
<feature type="region of interest" description="Disordered" evidence="1">
    <location>
        <begin position="489"/>
        <end position="539"/>
    </location>
</feature>
<sequence>MPPAAAQVQRAGSTEGTPEPTPASDVVSPEPSATSNVQPEMGRRTRAKKPVVQPMPPAAAQVQRAGSTEGTPEPTPASDGVSPRPSTTSDAQPERGRRTRAKKPVVQPLPPAAARAQRAGSTEGTPEPSPASDGDLPKPSATSNARPETGRRTRAEKPVPQPMPPAPAPPVPKAKKVSDSRSRTTNHRTSPSAALNNTVAALGFNEESTGIADASQLEEAVLGMLQDVDGSDIEERSEVNPSLLTYLLSSLIETIAPVHIASAIEYEIPATGRVKTILIPSDLPIAKHKEAIATTMGINKEDLEVAWKLNTMPKNSSPLELVSITADVETEIRAFEKMETAVKLARVKEDKKQVDWELKVKRGKVNADSKCPEQKVVVVIISDIHSPEARKSSTSIAKGGSNPPTSAAGQGAISGKTNATFLPQARSAFPCALDKRAICIGVSPAGRHDHVTHSEASRWEILWREDPTKYSPLQVPECIRSAVLDAPVKPRRYATKPSTSSTPASARPSQEPPSSHLAPAHDIHSSSGPLPTASSSSVFPGTNASPPAYAVQPGFPTGFEYYGMAPMMFPSPFGYLPVGAGGIGVPVPTSPGDLDDEIDYPRVANWLRTQVDGTRREQDGQNFAQWGDAIEQGGYLRINSLYDPARVGPEDIVNVVAEGSQWVEEDVKRMKREAIAAKRRRI</sequence>
<dbReference type="HOGENOM" id="CLU_019617_0_0_1"/>